<gene>
    <name evidence="3" type="ORF">PFJ87_07g02230</name>
    <name evidence="4" type="ORF">PFJ87_10g00080</name>
    <name evidence="5" type="ORF">PFJ87_11g02320</name>
</gene>
<protein>
    <submittedName>
        <fullName evidence="5">DUF2463 domain-containing protein</fullName>
    </submittedName>
</protein>
<dbReference type="InterPro" id="IPR019081">
    <property type="entry name" value="UPF0328"/>
</dbReference>
<keyword evidence="6" id="KW-1185">Reference proteome</keyword>
<keyword evidence="2" id="KW-0812">Transmembrane</keyword>
<feature type="transmembrane region" description="Helical" evidence="2">
    <location>
        <begin position="116"/>
        <end position="135"/>
    </location>
</feature>
<comment type="similarity">
    <text evidence="1">Belongs to the UPF0328 family.</text>
</comment>
<dbReference type="EMBL" id="CP119071">
    <property type="protein sequence ID" value="WEL39564.1"/>
    <property type="molecule type" value="Genomic_DNA"/>
</dbReference>
<accession>A0ABY8CM42</accession>
<feature type="transmembrane region" description="Helical" evidence="2">
    <location>
        <begin position="45"/>
        <end position="66"/>
    </location>
</feature>
<evidence type="ECO:0000313" key="4">
    <source>
        <dbReference type="EMBL" id="WEL39564.1"/>
    </source>
</evidence>
<evidence type="ECO:0000256" key="2">
    <source>
        <dbReference type="SAM" id="Phobius"/>
    </source>
</evidence>
<name>A0ABY8CM42_ENCHE</name>
<proteinExistence type="inferred from homology"/>
<dbReference type="Proteomes" id="UP001217963">
    <property type="component" value="Chromosome VII"/>
</dbReference>
<dbReference type="EMBL" id="CP119068">
    <property type="protein sequence ID" value="WEL39140.1"/>
    <property type="molecule type" value="Genomic_DNA"/>
</dbReference>
<dbReference type="EMBL" id="CP119072">
    <property type="protein sequence ID" value="WEL39993.1"/>
    <property type="molecule type" value="Genomic_DNA"/>
</dbReference>
<evidence type="ECO:0000313" key="3">
    <source>
        <dbReference type="EMBL" id="WEL39140.1"/>
    </source>
</evidence>
<feature type="transmembrane region" description="Helical" evidence="2">
    <location>
        <begin position="249"/>
        <end position="273"/>
    </location>
</feature>
<organism evidence="5 6">
    <name type="scientific">Encephalitozoon hellem</name>
    <name type="common">Microsporidian parasite</name>
    <dbReference type="NCBI Taxonomy" id="27973"/>
    <lineage>
        <taxon>Eukaryota</taxon>
        <taxon>Fungi</taxon>
        <taxon>Fungi incertae sedis</taxon>
        <taxon>Microsporidia</taxon>
        <taxon>Unikaryonidae</taxon>
        <taxon>Encephalitozoon</taxon>
    </lineage>
</organism>
<keyword evidence="2" id="KW-0472">Membrane</keyword>
<evidence type="ECO:0000256" key="1">
    <source>
        <dbReference type="ARBA" id="ARBA00010346"/>
    </source>
</evidence>
<dbReference type="Proteomes" id="UP001217963">
    <property type="component" value="Chromosome X"/>
</dbReference>
<sequence>MYNYPFFVLFTLFPPIMNVSINLPQLDQTDEHTKEHRAELNWRDIIQICAAPISMALPIIICSLLQRNTIHYNTLPKLAMSFPPFLYSGVHCLIMFNNNRKEQYESPSTLSSALAFLLNILLLLFSAISFLSIILSATKKWNQNIKNLLTILVFPFLVPSTYLLSTSCSLAQSNFHYTTTNTLDILLDLLILLSIPASIAIIPIFNFCKKVWIPCFVIVLPILILIRSWREKYRPSAKYNGPTSPWRVATLIIILAPAIIAYGFIGFTSLLILNKTSSGPLKA</sequence>
<feature type="transmembrane region" description="Helical" evidence="2">
    <location>
        <begin position="211"/>
        <end position="229"/>
    </location>
</feature>
<dbReference type="Proteomes" id="UP001217963">
    <property type="component" value="Chromosome XI"/>
</dbReference>
<feature type="transmembrane region" description="Helical" evidence="2">
    <location>
        <begin position="78"/>
        <end position="96"/>
    </location>
</feature>
<feature type="transmembrane region" description="Helical" evidence="2">
    <location>
        <begin position="147"/>
        <end position="165"/>
    </location>
</feature>
<evidence type="ECO:0000313" key="5">
    <source>
        <dbReference type="EMBL" id="WEL39993.1"/>
    </source>
</evidence>
<reference evidence="5 6" key="1">
    <citation type="submission" date="2023-02" db="EMBL/GenBank/DDBJ databases">
        <title>Encephalitozoon hellem ATCC 50451 complete genome.</title>
        <authorList>
            <person name="Mascarenhas dos Santos A.C."/>
            <person name="Julian A.T."/>
            <person name="Pombert J.-F."/>
        </authorList>
    </citation>
    <scope>NUCLEOTIDE SEQUENCE [LARGE SCALE GENOMIC DNA]</scope>
    <source>
        <strain evidence="5 6">ATCC 50451</strain>
    </source>
</reference>
<evidence type="ECO:0000313" key="6">
    <source>
        <dbReference type="Proteomes" id="UP001217963"/>
    </source>
</evidence>
<keyword evidence="2" id="KW-1133">Transmembrane helix</keyword>
<feature type="transmembrane region" description="Helical" evidence="2">
    <location>
        <begin position="185"/>
        <end position="204"/>
    </location>
</feature>
<dbReference type="Pfam" id="PF09591">
    <property type="entry name" value="DUF2463"/>
    <property type="match status" value="1"/>
</dbReference>